<proteinExistence type="predicted"/>
<sequence length="74" mass="7525">MRCIGTTVSSAVAGLILAHMTIDFHGAHIPTENGLRAMPAPGSAPVSSPSSSRASSRSGTLLPADIRPPDFLGL</sequence>
<comment type="caution">
    <text evidence="2">The sequence shown here is derived from an EMBL/GenBank/DDBJ whole genome shotgun (WGS) entry which is preliminary data.</text>
</comment>
<accession>A0A243S192</accession>
<organism evidence="2 3">
    <name type="scientific">Streptomyces swartbergensis</name>
    <dbReference type="NCBI Taxonomy" id="487165"/>
    <lineage>
        <taxon>Bacteria</taxon>
        <taxon>Bacillati</taxon>
        <taxon>Actinomycetota</taxon>
        <taxon>Actinomycetes</taxon>
        <taxon>Kitasatosporales</taxon>
        <taxon>Streptomycetaceae</taxon>
        <taxon>Streptomyces</taxon>
    </lineage>
</organism>
<protein>
    <submittedName>
        <fullName evidence="2">Uncharacterized protein</fullName>
    </submittedName>
</protein>
<feature type="region of interest" description="Disordered" evidence="1">
    <location>
        <begin position="31"/>
        <end position="74"/>
    </location>
</feature>
<evidence type="ECO:0000313" key="2">
    <source>
        <dbReference type="EMBL" id="OUD00597.1"/>
    </source>
</evidence>
<feature type="compositionally biased region" description="Low complexity" evidence="1">
    <location>
        <begin position="39"/>
        <end position="59"/>
    </location>
</feature>
<evidence type="ECO:0000313" key="3">
    <source>
        <dbReference type="Proteomes" id="UP000195105"/>
    </source>
</evidence>
<dbReference type="EMBL" id="NGFN01000167">
    <property type="protein sequence ID" value="OUD00597.1"/>
    <property type="molecule type" value="Genomic_DNA"/>
</dbReference>
<dbReference type="AlphaFoldDB" id="A0A243S192"/>
<reference evidence="2 3" key="1">
    <citation type="submission" date="2017-05" db="EMBL/GenBank/DDBJ databases">
        <title>Biotechnological potential of actinobacteria isolated from South African environments.</title>
        <authorList>
            <person name="Le Roes-Hill M."/>
            <person name="Prins A."/>
            <person name="Durrell K.A."/>
        </authorList>
    </citation>
    <scope>NUCLEOTIDE SEQUENCE [LARGE SCALE GENOMIC DNA]</scope>
    <source>
        <strain evidence="2 3">HMC13</strain>
    </source>
</reference>
<name>A0A243S192_9ACTN</name>
<dbReference type="Proteomes" id="UP000195105">
    <property type="component" value="Unassembled WGS sequence"/>
</dbReference>
<evidence type="ECO:0000256" key="1">
    <source>
        <dbReference type="SAM" id="MobiDB-lite"/>
    </source>
</evidence>
<gene>
    <name evidence="2" type="ORF">CA983_24660</name>
</gene>
<keyword evidence="3" id="KW-1185">Reference proteome</keyword>